<dbReference type="EMBL" id="JBAWTH010000008">
    <property type="protein sequence ID" value="KAL2290906.1"/>
    <property type="molecule type" value="Genomic_DNA"/>
</dbReference>
<evidence type="ECO:0000259" key="1">
    <source>
        <dbReference type="Pfam" id="PF20183"/>
    </source>
</evidence>
<gene>
    <name evidence="2" type="ORF">FJTKL_14845</name>
</gene>
<organism evidence="2 3">
    <name type="scientific">Diaporthe vaccinii</name>
    <dbReference type="NCBI Taxonomy" id="105482"/>
    <lineage>
        <taxon>Eukaryota</taxon>
        <taxon>Fungi</taxon>
        <taxon>Dikarya</taxon>
        <taxon>Ascomycota</taxon>
        <taxon>Pezizomycotina</taxon>
        <taxon>Sordariomycetes</taxon>
        <taxon>Sordariomycetidae</taxon>
        <taxon>Diaporthales</taxon>
        <taxon>Diaporthaceae</taxon>
        <taxon>Diaporthe</taxon>
        <taxon>Diaporthe eres species complex</taxon>
    </lineage>
</organism>
<dbReference type="InterPro" id="IPR046676">
    <property type="entry name" value="DUF6546"/>
</dbReference>
<comment type="caution">
    <text evidence="2">The sequence shown here is derived from an EMBL/GenBank/DDBJ whole genome shotgun (WGS) entry which is preliminary data.</text>
</comment>
<protein>
    <recommendedName>
        <fullName evidence="1">DUF6546 domain-containing protein</fullName>
    </recommendedName>
</protein>
<dbReference type="Proteomes" id="UP001600888">
    <property type="component" value="Unassembled WGS sequence"/>
</dbReference>
<accession>A0ABR4F8R1</accession>
<evidence type="ECO:0000313" key="2">
    <source>
        <dbReference type="EMBL" id="KAL2290906.1"/>
    </source>
</evidence>
<proteinExistence type="predicted"/>
<feature type="domain" description="DUF6546" evidence="1">
    <location>
        <begin position="28"/>
        <end position="231"/>
    </location>
</feature>
<sequence length="268" mass="29865">MAFGPIEMSVGHMDQDLSGRGIVLRHGLPSSLESLSLFEDISSKSPEVEEVGEVYGTDAFRSSSIQVLDGLAGRAVNLKHLSVSFLSDAMNCFKFPAGALPNLQSLAITSQEHLQPNDWKVRRILLDAATAVTKLPKLQIMELWNCEKGHAAILRYEAAETVRSRTCELTWRSSWYSTKSTIGAEVIEAWEHAAHESSRQLTFVLDPLPPAPYSHYGAILRHLKLRDYILDPVTAMQVRVGIDEEDQPEVPVWRASVPYSPLRDQQVT</sequence>
<dbReference type="Pfam" id="PF20183">
    <property type="entry name" value="DUF6546"/>
    <property type="match status" value="1"/>
</dbReference>
<evidence type="ECO:0000313" key="3">
    <source>
        <dbReference type="Proteomes" id="UP001600888"/>
    </source>
</evidence>
<name>A0ABR4F8R1_9PEZI</name>
<keyword evidence="3" id="KW-1185">Reference proteome</keyword>
<reference evidence="2 3" key="1">
    <citation type="submission" date="2024-03" db="EMBL/GenBank/DDBJ databases">
        <title>A high-quality draft genome sequence of Diaporthe vaccinii, a causative agent of upright dieback and viscid rot disease in cranberry plants.</title>
        <authorList>
            <person name="Sarrasin M."/>
            <person name="Lang B.F."/>
            <person name="Burger G."/>
        </authorList>
    </citation>
    <scope>NUCLEOTIDE SEQUENCE [LARGE SCALE GENOMIC DNA]</scope>
    <source>
        <strain evidence="2 3">IS7</strain>
    </source>
</reference>